<protein>
    <submittedName>
        <fullName evidence="4">AlNc14C10G1286 protein</fullName>
    </submittedName>
</protein>
<evidence type="ECO:0000256" key="1">
    <source>
        <dbReference type="SAM" id="Coils"/>
    </source>
</evidence>
<keyword evidence="3" id="KW-0812">Transmembrane</keyword>
<evidence type="ECO:0000313" key="4">
    <source>
        <dbReference type="EMBL" id="CCA15332.1"/>
    </source>
</evidence>
<sequence length="455" mass="53120">MAPTETRRSIRFNVDASNELEEAKQTQKSSNYLLDKMYRRKEFQEVDQKFERFNHLETQLRSLRRELQEALLDTKNTLKPLHAGNDFVLENSLKAGRRRRLGDHGFQAAKTVVEEKYSVESRSFMNGIESLKTMKWDDFRDRIAGFNLATLYSLPSWALRSIAMIALMGIWARCIEVFLEHSSTTSLLSVFASLHRQAVIKRMETLDEKVKTLKIVMSKMQIKSERIFEDAKNHLIRMKGEREQYQQAIKFQMQELRRYMLEMQQVIQSEKISVNVTKEPNDTLMEMHVPRSPPVNHSEEPNAFSITNISAIHTATDSTSQLASENGFLSTASVWKFMAVFLIIFVIGGGVGLRVRYLIHRRKVRAHQYRLRRQSQSNQRRVKHLYQKSDAAEGSDRRVRGGNSERLESEFSRTPRHATDHQALPRVSAQRFSFADRYESWTPARLRRRSYVAQR</sequence>
<proteinExistence type="predicted"/>
<dbReference type="HOGENOM" id="CLU_601896_0_0_1"/>
<dbReference type="EMBL" id="FR824055">
    <property type="protein sequence ID" value="CCA15332.1"/>
    <property type="molecule type" value="Genomic_DNA"/>
</dbReference>
<reference evidence="4" key="1">
    <citation type="journal article" date="2011" name="PLoS Biol.">
        <title>Gene gain and loss during evolution of obligate parasitism in the white rust pathogen of Arabidopsis thaliana.</title>
        <authorList>
            <person name="Kemen E."/>
            <person name="Gardiner A."/>
            <person name="Schultz-Larsen T."/>
            <person name="Kemen A.C."/>
            <person name="Balmuth A.L."/>
            <person name="Robert-Seilaniantz A."/>
            <person name="Bailey K."/>
            <person name="Holub E."/>
            <person name="Studholme D.J."/>
            <person name="Maclean D."/>
            <person name="Jones J.D."/>
        </authorList>
    </citation>
    <scope>NUCLEOTIDE SEQUENCE</scope>
</reference>
<evidence type="ECO:0000256" key="2">
    <source>
        <dbReference type="SAM" id="MobiDB-lite"/>
    </source>
</evidence>
<keyword evidence="1" id="KW-0175">Coiled coil</keyword>
<keyword evidence="3" id="KW-1133">Transmembrane helix</keyword>
<feature type="region of interest" description="Disordered" evidence="2">
    <location>
        <begin position="370"/>
        <end position="422"/>
    </location>
</feature>
<feature type="coiled-coil region" evidence="1">
    <location>
        <begin position="46"/>
        <end position="73"/>
    </location>
</feature>
<gene>
    <name evidence="4" type="primary">AlNc14C10G1286</name>
    <name evidence="4" type="ORF">ALNC14_014750</name>
</gene>
<reference evidence="4" key="2">
    <citation type="submission" date="2011-02" db="EMBL/GenBank/DDBJ databases">
        <authorList>
            <person name="MacLean D."/>
        </authorList>
    </citation>
    <scope>NUCLEOTIDE SEQUENCE</scope>
</reference>
<name>F0W2P6_9STRA</name>
<organism evidence="4">
    <name type="scientific">Albugo laibachii Nc14</name>
    <dbReference type="NCBI Taxonomy" id="890382"/>
    <lineage>
        <taxon>Eukaryota</taxon>
        <taxon>Sar</taxon>
        <taxon>Stramenopiles</taxon>
        <taxon>Oomycota</taxon>
        <taxon>Peronosporomycetes</taxon>
        <taxon>Albuginales</taxon>
        <taxon>Albuginaceae</taxon>
        <taxon>Albugo</taxon>
    </lineage>
</organism>
<evidence type="ECO:0000256" key="3">
    <source>
        <dbReference type="SAM" id="Phobius"/>
    </source>
</evidence>
<accession>F0W2P6</accession>
<feature type="coiled-coil region" evidence="1">
    <location>
        <begin position="228"/>
        <end position="262"/>
    </location>
</feature>
<feature type="transmembrane region" description="Helical" evidence="3">
    <location>
        <begin position="334"/>
        <end position="355"/>
    </location>
</feature>
<dbReference type="AlphaFoldDB" id="F0W2P6"/>
<feature type="compositionally biased region" description="Basic and acidic residues" evidence="2">
    <location>
        <begin position="390"/>
        <end position="420"/>
    </location>
</feature>
<keyword evidence="3" id="KW-0472">Membrane</keyword>